<organism evidence="3 4">
    <name type="scientific">Cellulosimicrobium cellulans</name>
    <name type="common">Arthrobacter luteus</name>
    <dbReference type="NCBI Taxonomy" id="1710"/>
    <lineage>
        <taxon>Bacteria</taxon>
        <taxon>Bacillati</taxon>
        <taxon>Actinomycetota</taxon>
        <taxon>Actinomycetes</taxon>
        <taxon>Micrococcales</taxon>
        <taxon>Promicromonosporaceae</taxon>
        <taxon>Cellulosimicrobium</taxon>
    </lineage>
</organism>
<feature type="region of interest" description="Disordered" evidence="1">
    <location>
        <begin position="1"/>
        <end position="25"/>
    </location>
</feature>
<sequence>MARRRQLTTRSTSSATAGDDTPHVTERVRFARARSGASSAPSTVSAASAASAAAASAGTAEARCAVGDLTAVVHVSGADAPDVVVVLVHGVGSSARAFDPVRRALLRPRALPRVAVHAVDLPGFGAAPRAPRDVSIEEHAAVVAEHVRRHVLDLPDGAPRPVVVLVGHSMGAQVVAQAMADHPREAPAGVLVGPTADRHARSAPRQALRLARDAVGERPRALATLAVDYVLRCSLPHYAVQVRHMLRHRLEDVVPRVPGRLVVVRGAHDPIAPRRWCRELALAAPRGMFREVRGRHHAMDADPEGIVAAVRDAGGLPRGLPRDLPRGLPRDLP</sequence>
<name>A0ABX5XCI7_CELCE</name>
<keyword evidence="4" id="KW-1185">Reference proteome</keyword>
<dbReference type="Proteomes" id="UP000319068">
    <property type="component" value="Chromosome"/>
</dbReference>
<dbReference type="Pfam" id="PF12697">
    <property type="entry name" value="Abhydrolase_6"/>
    <property type="match status" value="1"/>
</dbReference>
<dbReference type="GO" id="GO:0016787">
    <property type="term" value="F:hydrolase activity"/>
    <property type="evidence" value="ECO:0007669"/>
    <property type="project" value="UniProtKB-KW"/>
</dbReference>
<evidence type="ECO:0000313" key="3">
    <source>
        <dbReference type="EMBL" id="QDP75945.1"/>
    </source>
</evidence>
<proteinExistence type="predicted"/>
<dbReference type="EMBL" id="CP041694">
    <property type="protein sequence ID" value="QDP75945.1"/>
    <property type="molecule type" value="Genomic_DNA"/>
</dbReference>
<protein>
    <submittedName>
        <fullName evidence="3">Alpha/beta hydrolase</fullName>
    </submittedName>
</protein>
<gene>
    <name evidence="3" type="ORF">FOG94_13205</name>
</gene>
<accession>A0ABX5XCI7</accession>
<reference evidence="3 4" key="1">
    <citation type="submission" date="2019-07" db="EMBL/GenBank/DDBJ databases">
        <title>Complete Genome Sequence and Methylome Analysis of Arthrobacter luteus NEB113.</title>
        <authorList>
            <person name="Fomenkov A."/>
            <person name="Anton B.P."/>
            <person name="Vincze T."/>
            <person name="Roberts R.J."/>
        </authorList>
    </citation>
    <scope>NUCLEOTIDE SEQUENCE [LARGE SCALE GENOMIC DNA]</scope>
    <source>
        <strain evidence="3 4">NEB113</strain>
    </source>
</reference>
<feature type="domain" description="AB hydrolase-1" evidence="2">
    <location>
        <begin position="85"/>
        <end position="309"/>
    </location>
</feature>
<dbReference type="InterPro" id="IPR050266">
    <property type="entry name" value="AB_hydrolase_sf"/>
</dbReference>
<keyword evidence="3" id="KW-0378">Hydrolase</keyword>
<evidence type="ECO:0000313" key="4">
    <source>
        <dbReference type="Proteomes" id="UP000319068"/>
    </source>
</evidence>
<dbReference type="InterPro" id="IPR029058">
    <property type="entry name" value="AB_hydrolase_fold"/>
</dbReference>
<dbReference type="RefSeq" id="WP_137280627.1">
    <property type="nucleotide sequence ID" value="NZ_BSTG01000004.1"/>
</dbReference>
<dbReference type="PANTHER" id="PTHR43798">
    <property type="entry name" value="MONOACYLGLYCEROL LIPASE"/>
    <property type="match status" value="1"/>
</dbReference>
<evidence type="ECO:0000256" key="1">
    <source>
        <dbReference type="SAM" id="MobiDB-lite"/>
    </source>
</evidence>
<dbReference type="InterPro" id="IPR000073">
    <property type="entry name" value="AB_hydrolase_1"/>
</dbReference>
<dbReference type="SUPFAM" id="SSF53474">
    <property type="entry name" value="alpha/beta-Hydrolases"/>
    <property type="match status" value="1"/>
</dbReference>
<evidence type="ECO:0000259" key="2">
    <source>
        <dbReference type="Pfam" id="PF12697"/>
    </source>
</evidence>
<dbReference type="PANTHER" id="PTHR43798:SF33">
    <property type="entry name" value="HYDROLASE, PUTATIVE (AFU_ORTHOLOGUE AFUA_2G14860)-RELATED"/>
    <property type="match status" value="1"/>
</dbReference>
<feature type="compositionally biased region" description="Low complexity" evidence="1">
    <location>
        <begin position="8"/>
        <end position="17"/>
    </location>
</feature>
<dbReference type="Gene3D" id="3.40.50.1820">
    <property type="entry name" value="alpha/beta hydrolase"/>
    <property type="match status" value="1"/>
</dbReference>